<keyword evidence="5 6" id="KW-0342">GTP-binding</keyword>
<reference evidence="7" key="1">
    <citation type="journal article" date="2020" name="mSystems">
        <title>Genome- and Community-Level Interaction Insights into Carbon Utilization and Element Cycling Functions of Hydrothermarchaeota in Hydrothermal Sediment.</title>
        <authorList>
            <person name="Zhou Z."/>
            <person name="Liu Y."/>
            <person name="Xu W."/>
            <person name="Pan J."/>
            <person name="Luo Z.H."/>
            <person name="Li M."/>
        </authorList>
    </citation>
    <scope>NUCLEOTIDE SEQUENCE [LARGE SCALE GENOMIC DNA]</scope>
    <source>
        <strain evidence="7">SpSt-468</strain>
    </source>
</reference>
<dbReference type="PANTHER" id="PTHR40732:SF1">
    <property type="entry name" value="GTP-DEPENDENT DEPHOSPHO-COA KINASE"/>
    <property type="match status" value="1"/>
</dbReference>
<evidence type="ECO:0000256" key="3">
    <source>
        <dbReference type="ARBA" id="ARBA00022777"/>
    </source>
</evidence>
<comment type="caution">
    <text evidence="7">The sequence shown here is derived from an EMBL/GenBank/DDBJ whole genome shotgun (WGS) entry which is preliminary data.</text>
</comment>
<dbReference type="GO" id="GO:0005525">
    <property type="term" value="F:GTP binding"/>
    <property type="evidence" value="ECO:0007669"/>
    <property type="project" value="UniProtKB-UniRule"/>
</dbReference>
<dbReference type="Pfam" id="PF04019">
    <property type="entry name" value="DUF359"/>
    <property type="match status" value="1"/>
</dbReference>
<dbReference type="EC" id="2.7.1.237" evidence="6"/>
<evidence type="ECO:0000256" key="6">
    <source>
        <dbReference type="HAMAP-Rule" id="MF_00590"/>
    </source>
</evidence>
<dbReference type="EMBL" id="DSTX01000008">
    <property type="protein sequence ID" value="HFK20638.1"/>
    <property type="molecule type" value="Genomic_DNA"/>
</dbReference>
<proteinExistence type="inferred from homology"/>
<feature type="binding site" evidence="6">
    <location>
        <position position="69"/>
    </location>
    <ligand>
        <name>GTP</name>
        <dbReference type="ChEBI" id="CHEBI:37565"/>
    </ligand>
</feature>
<comment type="similarity">
    <text evidence="6">Belongs to the GTP-dependent DPCK family.</text>
</comment>
<feature type="binding site" evidence="6">
    <location>
        <position position="71"/>
    </location>
    <ligand>
        <name>GTP</name>
        <dbReference type="ChEBI" id="CHEBI:37565"/>
    </ligand>
</feature>
<comment type="caution">
    <text evidence="6">Lacks conserved residue(s) required for the propagation of feature annotation.</text>
</comment>
<evidence type="ECO:0000256" key="5">
    <source>
        <dbReference type="ARBA" id="ARBA00023134"/>
    </source>
</evidence>
<dbReference type="UniPathway" id="UPA00241"/>
<evidence type="ECO:0000256" key="2">
    <source>
        <dbReference type="ARBA" id="ARBA00022741"/>
    </source>
</evidence>
<evidence type="ECO:0000256" key="4">
    <source>
        <dbReference type="ARBA" id="ARBA00022993"/>
    </source>
</evidence>
<dbReference type="HAMAP" id="MF_00590">
    <property type="entry name" value="Dephospho_CoA_kinase_GTP_dep"/>
    <property type="match status" value="1"/>
</dbReference>
<gene>
    <name evidence="7" type="ORF">ENS19_05065</name>
</gene>
<dbReference type="AlphaFoldDB" id="A0A7C3J4W4"/>
<dbReference type="PIRSF" id="PIRSF006533">
    <property type="entry name" value="UCP006533"/>
    <property type="match status" value="1"/>
</dbReference>
<name>A0A7C3J4W4_9CREN</name>
<sequence>MGALRLPESLRGELSKPYGRLLEKGPEENAREAIAMILASRPRKVIIVGDFTLSTFSKQGFLPDIGIFDRKTKRSSFSEEFTPTSKISNPQGCISDEAVAAIRNALKSKERSMILVEGEEDLLSIPSIAMAPLGSLVIYGLPGRGMAVITVDSGMKKKMRELLVRFERI</sequence>
<organism evidence="7">
    <name type="scientific">Candidatus Methanomethylicus mesodigestus</name>
    <dbReference type="NCBI Taxonomy" id="1867258"/>
    <lineage>
        <taxon>Archaea</taxon>
        <taxon>Thermoproteota</taxon>
        <taxon>Methanosuratincolia</taxon>
        <taxon>Candidatus Methanomethylicales</taxon>
        <taxon>Candidatus Methanomethylicaceae</taxon>
        <taxon>Candidatus Methanomethylicus</taxon>
    </lineage>
</organism>
<feature type="binding site" evidence="6">
    <location>
        <position position="120"/>
    </location>
    <ligand>
        <name>GTP</name>
        <dbReference type="ChEBI" id="CHEBI:37565"/>
    </ligand>
</feature>
<comment type="catalytic activity">
    <reaction evidence="6">
        <text>3'-dephospho-CoA + GTP = GDP + CoA + H(+)</text>
        <dbReference type="Rhea" id="RHEA:61156"/>
        <dbReference type="ChEBI" id="CHEBI:15378"/>
        <dbReference type="ChEBI" id="CHEBI:37565"/>
        <dbReference type="ChEBI" id="CHEBI:57287"/>
        <dbReference type="ChEBI" id="CHEBI:57328"/>
        <dbReference type="ChEBI" id="CHEBI:58189"/>
        <dbReference type="EC" id="2.7.1.237"/>
    </reaction>
</comment>
<dbReference type="GO" id="GO:0016301">
    <property type="term" value="F:kinase activity"/>
    <property type="evidence" value="ECO:0007669"/>
    <property type="project" value="UniProtKB-UniRule"/>
</dbReference>
<dbReference type="InterPro" id="IPR007164">
    <property type="entry name" value="GTP-dep_dephospho-CoA_kin"/>
</dbReference>
<dbReference type="PANTHER" id="PTHR40732">
    <property type="entry name" value="UPF0218 PROTEIN TK1697"/>
    <property type="match status" value="1"/>
</dbReference>
<comment type="pathway">
    <text evidence="6">Cofactor biosynthesis; coenzyme A biosynthesis.</text>
</comment>
<feature type="binding site" evidence="6">
    <location>
        <position position="50"/>
    </location>
    <ligand>
        <name>GTP</name>
        <dbReference type="ChEBI" id="CHEBI:37565"/>
    </ligand>
</feature>
<comment type="function">
    <text evidence="6">Catalyzes the GTP-dependent phosphorylation of the 3'-hydroxyl group of dephosphocoenzyme A to form coenzyme A (CoA).</text>
</comment>
<keyword evidence="2 6" id="KW-0547">Nucleotide-binding</keyword>
<keyword evidence="1 6" id="KW-0808">Transferase</keyword>
<accession>A0A7C3J4W4</accession>
<protein>
    <recommendedName>
        <fullName evidence="6">GTP-dependent dephospho-CoA kinase</fullName>
        <ecNumber evidence="6">2.7.1.237</ecNumber>
    </recommendedName>
    <alternativeName>
        <fullName evidence="6">Dephospho-coenzyme A kinase</fullName>
        <shortName evidence="6">DPCK</shortName>
    </alternativeName>
</protein>
<keyword evidence="3 6" id="KW-0418">Kinase</keyword>
<dbReference type="GO" id="GO:0015937">
    <property type="term" value="P:coenzyme A biosynthetic process"/>
    <property type="evidence" value="ECO:0007669"/>
    <property type="project" value="UniProtKB-UniRule"/>
</dbReference>
<evidence type="ECO:0000313" key="7">
    <source>
        <dbReference type="EMBL" id="HFK20638.1"/>
    </source>
</evidence>
<evidence type="ECO:0000256" key="1">
    <source>
        <dbReference type="ARBA" id="ARBA00022679"/>
    </source>
</evidence>
<keyword evidence="4 6" id="KW-0173">Coenzyme A biosynthesis</keyword>